<proteinExistence type="predicted"/>
<dbReference type="SUPFAM" id="SSF55729">
    <property type="entry name" value="Acyl-CoA N-acyltransferases (Nat)"/>
    <property type="match status" value="1"/>
</dbReference>
<dbReference type="HOGENOM" id="CLU_102144_0_0_11"/>
<dbReference type="GO" id="GO:0016747">
    <property type="term" value="F:acyltransferase activity, transferring groups other than amino-acyl groups"/>
    <property type="evidence" value="ECO:0007669"/>
    <property type="project" value="InterPro"/>
</dbReference>
<feature type="domain" description="N-acetyltransferase" evidence="2">
    <location>
        <begin position="34"/>
        <end position="197"/>
    </location>
</feature>
<dbReference type="InterPro" id="IPR016181">
    <property type="entry name" value="Acyl_CoA_acyltransferase"/>
</dbReference>
<dbReference type="Gene3D" id="3.40.630.30">
    <property type="match status" value="1"/>
</dbReference>
<protein>
    <recommendedName>
        <fullName evidence="2">N-acetyltransferase domain-containing protein</fullName>
    </recommendedName>
</protein>
<dbReference type="RefSeq" id="WP_012866137.1">
    <property type="nucleotide sequence ID" value="NC_013521.1"/>
</dbReference>
<dbReference type="OrthoDB" id="3729649at2"/>
<dbReference type="AlphaFoldDB" id="D1BDK6"/>
<feature type="compositionally biased region" description="Low complexity" evidence="1">
    <location>
        <begin position="13"/>
        <end position="26"/>
    </location>
</feature>
<name>D1BDK6_SANKS</name>
<dbReference type="Pfam" id="PF13508">
    <property type="entry name" value="Acetyltransf_7"/>
    <property type="match status" value="1"/>
</dbReference>
<organism evidence="3 4">
    <name type="scientific">Sanguibacter keddieii (strain ATCC 51767 / DSM 10542 / NCFB 3025 / ST-74)</name>
    <dbReference type="NCBI Taxonomy" id="446469"/>
    <lineage>
        <taxon>Bacteria</taxon>
        <taxon>Bacillati</taxon>
        <taxon>Actinomycetota</taxon>
        <taxon>Actinomycetes</taxon>
        <taxon>Micrococcales</taxon>
        <taxon>Sanguibacteraceae</taxon>
        <taxon>Sanguibacter</taxon>
    </lineage>
</organism>
<keyword evidence="4" id="KW-1185">Reference proteome</keyword>
<reference evidence="3 4" key="1">
    <citation type="journal article" date="2009" name="Stand. Genomic Sci.">
        <title>Complete genome sequence of Sanguibacter keddieii type strain (ST-74).</title>
        <authorList>
            <person name="Ivanova N."/>
            <person name="Sikorski J."/>
            <person name="Sims D."/>
            <person name="Brettin T."/>
            <person name="Detter J.C."/>
            <person name="Han C."/>
            <person name="Lapidus A."/>
            <person name="Copeland A."/>
            <person name="Glavina Del Rio T."/>
            <person name="Nolan M."/>
            <person name="Chen F."/>
            <person name="Lucas S."/>
            <person name="Tice H."/>
            <person name="Cheng J.F."/>
            <person name="Bruce D."/>
            <person name="Goodwin L."/>
            <person name="Pitluck S."/>
            <person name="Pati A."/>
            <person name="Mavromatis K."/>
            <person name="Chen A."/>
            <person name="Palaniappan K."/>
            <person name="D'haeseleer P."/>
            <person name="Chain P."/>
            <person name="Bristow J."/>
            <person name="Eisen J.A."/>
            <person name="Markowitz V."/>
            <person name="Hugenholtz P."/>
            <person name="Goker M."/>
            <person name="Pukall R."/>
            <person name="Klenk H.P."/>
            <person name="Kyrpides N.C."/>
        </authorList>
    </citation>
    <scope>NUCLEOTIDE SEQUENCE [LARGE SCALE GENOMIC DNA]</scope>
    <source>
        <strain evidence="4">ATCC 51767 / DSM 10542 / NCFB 3025 / ST-74</strain>
    </source>
</reference>
<evidence type="ECO:0000313" key="3">
    <source>
        <dbReference type="EMBL" id="ACZ21068.1"/>
    </source>
</evidence>
<evidence type="ECO:0000256" key="1">
    <source>
        <dbReference type="SAM" id="MobiDB-lite"/>
    </source>
</evidence>
<dbReference type="Proteomes" id="UP000000322">
    <property type="component" value="Chromosome"/>
</dbReference>
<dbReference type="STRING" id="446469.Sked_11240"/>
<evidence type="ECO:0000259" key="2">
    <source>
        <dbReference type="PROSITE" id="PS51186"/>
    </source>
</evidence>
<gene>
    <name evidence="3" type="ordered locus">Sked_11240</name>
</gene>
<dbReference type="KEGG" id="ske:Sked_11240"/>
<dbReference type="EMBL" id="CP001819">
    <property type="protein sequence ID" value="ACZ21068.1"/>
    <property type="molecule type" value="Genomic_DNA"/>
</dbReference>
<evidence type="ECO:0000313" key="4">
    <source>
        <dbReference type="Proteomes" id="UP000000322"/>
    </source>
</evidence>
<dbReference type="eggNOG" id="COG3153">
    <property type="taxonomic scope" value="Bacteria"/>
</dbReference>
<dbReference type="PROSITE" id="PS51186">
    <property type="entry name" value="GNAT"/>
    <property type="match status" value="1"/>
</dbReference>
<sequence>MTTEPEQPPTAPDPTSATTTGPGAAPERADRPGVDLEPLVTAADLEELHRDVLSPSFPPEELESLESLVEGCAQGGTRALGVRRDGRVVAGAVAAGSGTPGEAMLLVYLAIAPGQRGGGIGGALLDAAVQTWVAESSPGLLLAEVEHPAHHEASEAHGDPAARLRFYARHGARLLAVPYFQPGLGATAARVPALLLTTLHVAPEVVVEGPLDAPTAVDAGPLRDFLTSYLVGSEGSLRDDADTRALLDAVGGPSVALVDPSDLASVPVGMAWAAAGAHVPEGDGA</sequence>
<dbReference type="InterPro" id="IPR000182">
    <property type="entry name" value="GNAT_dom"/>
</dbReference>
<feature type="compositionally biased region" description="Pro residues" evidence="1">
    <location>
        <begin position="1"/>
        <end position="12"/>
    </location>
</feature>
<feature type="region of interest" description="Disordered" evidence="1">
    <location>
        <begin position="1"/>
        <end position="37"/>
    </location>
</feature>
<accession>D1BDK6</accession>